<dbReference type="InterPro" id="IPR004449">
    <property type="entry name" value="SixA"/>
</dbReference>
<dbReference type="InterPro" id="IPR029033">
    <property type="entry name" value="His_PPase_superfam"/>
</dbReference>
<dbReference type="SUPFAM" id="SSF53254">
    <property type="entry name" value="Phosphoglycerate mutase-like"/>
    <property type="match status" value="1"/>
</dbReference>
<dbReference type="Proteomes" id="UP001147830">
    <property type="component" value="Unassembled WGS sequence"/>
</dbReference>
<keyword evidence="1" id="KW-0378">Hydrolase</keyword>
<dbReference type="NCBIfam" id="TIGR00249">
    <property type="entry name" value="sixA"/>
    <property type="match status" value="1"/>
</dbReference>
<dbReference type="Pfam" id="PF00300">
    <property type="entry name" value="His_Phos_1"/>
    <property type="match status" value="1"/>
</dbReference>
<organism evidence="2 3">
    <name type="scientific">Thalassolituus pacificus</name>
    <dbReference type="NCBI Taxonomy" id="2975440"/>
    <lineage>
        <taxon>Bacteria</taxon>
        <taxon>Pseudomonadati</taxon>
        <taxon>Pseudomonadota</taxon>
        <taxon>Gammaproteobacteria</taxon>
        <taxon>Oceanospirillales</taxon>
        <taxon>Oceanospirillaceae</taxon>
        <taxon>Thalassolituus</taxon>
    </lineage>
</organism>
<dbReference type="CDD" id="cd07067">
    <property type="entry name" value="HP_PGM_like"/>
    <property type="match status" value="1"/>
</dbReference>
<dbReference type="InterPro" id="IPR051021">
    <property type="entry name" value="Mito_Ser/Thr_phosphatase"/>
</dbReference>
<dbReference type="PANTHER" id="PTHR20935">
    <property type="entry name" value="PHOSPHOGLYCERATE MUTASE-RELATED"/>
    <property type="match status" value="1"/>
</dbReference>
<dbReference type="EMBL" id="JAOANI010000019">
    <property type="protein sequence ID" value="MCT7359666.1"/>
    <property type="molecule type" value="Genomic_DNA"/>
</dbReference>
<sequence>MKICIVRHGSAVSGAVQDQNRGLTERGEAQAVGAGHWLAQQAFNNPRILASPFLRARQTAQAIADSLTLPVETMPHLVPDGDVQQLLNDLTAQEQDLILVSHLPLVGHLAAMLVDGQLYDQPWSPAECWILQGDLAAAGCMSVDAVWYPVLDGL</sequence>
<evidence type="ECO:0000313" key="2">
    <source>
        <dbReference type="EMBL" id="MCT7359666.1"/>
    </source>
</evidence>
<reference evidence="2" key="2">
    <citation type="submission" date="2022-08" db="EMBL/GenBank/DDBJ databases">
        <authorList>
            <person name="Dong C."/>
        </authorList>
    </citation>
    <scope>NUCLEOTIDE SEQUENCE</scope>
    <source>
        <strain evidence="2">59MF3M-4</strain>
    </source>
</reference>
<name>A0A9X2WGF4_9GAMM</name>
<dbReference type="SMART" id="SM00855">
    <property type="entry name" value="PGAM"/>
    <property type="match status" value="1"/>
</dbReference>
<gene>
    <name evidence="2" type="primary">sixA</name>
    <name evidence="2" type="ORF">NYR02_11635</name>
</gene>
<proteinExistence type="predicted"/>
<dbReference type="InterPro" id="IPR013078">
    <property type="entry name" value="His_Pase_superF_clade-1"/>
</dbReference>
<protein>
    <submittedName>
        <fullName evidence="2">Phosphohistidine phosphatase SixA</fullName>
    </submittedName>
</protein>
<accession>A0A9X2WGF4</accession>
<comment type="caution">
    <text evidence="2">The sequence shown here is derived from an EMBL/GenBank/DDBJ whole genome shotgun (WGS) entry which is preliminary data.</text>
</comment>
<dbReference type="AlphaFoldDB" id="A0A9X2WGF4"/>
<dbReference type="RefSeq" id="WP_260976529.1">
    <property type="nucleotide sequence ID" value="NZ_JAOANI010000019.1"/>
</dbReference>
<keyword evidence="3" id="KW-1185">Reference proteome</keyword>
<reference evidence="2" key="1">
    <citation type="journal article" date="2022" name="Front. Microbiol.">
        <title>Genome-based taxonomic rearrangement of Oceanobacter-related bacteria including the description of Thalassolituus hydrocarbonoclasticus sp. nov. and Thalassolituus pacificus sp. nov. and emended description of the genus Thalassolituus.</title>
        <authorList>
            <person name="Dong C."/>
            <person name="Wei L."/>
            <person name="Wang J."/>
            <person name="Lai Q."/>
            <person name="Huang Z."/>
            <person name="Shao Z."/>
        </authorList>
    </citation>
    <scope>NUCLEOTIDE SEQUENCE</scope>
    <source>
        <strain evidence="2">59MF3M-4</strain>
    </source>
</reference>
<dbReference type="GO" id="GO:0005737">
    <property type="term" value="C:cytoplasm"/>
    <property type="evidence" value="ECO:0007669"/>
    <property type="project" value="InterPro"/>
</dbReference>
<evidence type="ECO:0000313" key="3">
    <source>
        <dbReference type="Proteomes" id="UP001147830"/>
    </source>
</evidence>
<evidence type="ECO:0000256" key="1">
    <source>
        <dbReference type="ARBA" id="ARBA00022801"/>
    </source>
</evidence>
<dbReference type="Gene3D" id="3.40.50.1240">
    <property type="entry name" value="Phosphoglycerate mutase-like"/>
    <property type="match status" value="1"/>
</dbReference>
<dbReference type="GO" id="GO:0101006">
    <property type="term" value="F:protein histidine phosphatase activity"/>
    <property type="evidence" value="ECO:0007669"/>
    <property type="project" value="InterPro"/>
</dbReference>